<keyword evidence="3" id="KW-1185">Reference proteome</keyword>
<feature type="compositionally biased region" description="Acidic residues" evidence="1">
    <location>
        <begin position="60"/>
        <end position="69"/>
    </location>
</feature>
<feature type="region of interest" description="Disordered" evidence="1">
    <location>
        <begin position="141"/>
        <end position="259"/>
    </location>
</feature>
<feature type="region of interest" description="Disordered" evidence="1">
    <location>
        <begin position="1"/>
        <end position="74"/>
    </location>
</feature>
<organism evidence="2 3">
    <name type="scientific">Diversispora epigaea</name>
    <dbReference type="NCBI Taxonomy" id="1348612"/>
    <lineage>
        <taxon>Eukaryota</taxon>
        <taxon>Fungi</taxon>
        <taxon>Fungi incertae sedis</taxon>
        <taxon>Mucoromycota</taxon>
        <taxon>Glomeromycotina</taxon>
        <taxon>Glomeromycetes</taxon>
        <taxon>Diversisporales</taxon>
        <taxon>Diversisporaceae</taxon>
        <taxon>Diversispora</taxon>
    </lineage>
</organism>
<evidence type="ECO:0000313" key="2">
    <source>
        <dbReference type="EMBL" id="RHZ86825.1"/>
    </source>
</evidence>
<feature type="compositionally biased region" description="Basic and acidic residues" evidence="1">
    <location>
        <begin position="1"/>
        <end position="22"/>
    </location>
</feature>
<dbReference type="AlphaFoldDB" id="A0A397JER5"/>
<dbReference type="Proteomes" id="UP000266861">
    <property type="component" value="Unassembled WGS sequence"/>
</dbReference>
<dbReference type="STRING" id="1348612.A0A397JER5"/>
<name>A0A397JER5_9GLOM</name>
<sequence>MKDKESGSVKEKEKEKEKRNITEKVGNFFFGSRSSLDKLRDEKEKEDNKSDKIKCGEIEKDMDENEEEIVTSTKRTSWRGAMRVFGGFEHNEPQKSPTTMTSMLRSVSISHSPHPPHSPHSRNSVNFEVKSHAAATVTKVHARATSTNNPNNNSNKNSNTNSNNTIKSKPFSYISRRSLEETSISTPPPLLPKPATLMQRSSSSSSISSMGSVESTTIITTINSTNTNTNTNGSGKRNSVGNNNSGGSNNNNNNNNMDGLEDIRMSFAKKVASEVAAGGGALERNWQ</sequence>
<evidence type="ECO:0000256" key="1">
    <source>
        <dbReference type="SAM" id="MobiDB-lite"/>
    </source>
</evidence>
<dbReference type="EMBL" id="PQFF01000041">
    <property type="protein sequence ID" value="RHZ86825.1"/>
    <property type="molecule type" value="Genomic_DNA"/>
</dbReference>
<feature type="compositionally biased region" description="Low complexity" evidence="1">
    <location>
        <begin position="145"/>
        <end position="165"/>
    </location>
</feature>
<dbReference type="OrthoDB" id="546434at2759"/>
<feature type="compositionally biased region" description="Basic and acidic residues" evidence="1">
    <location>
        <begin position="35"/>
        <end position="59"/>
    </location>
</feature>
<gene>
    <name evidence="2" type="ORF">Glove_43g51</name>
</gene>
<accession>A0A397JER5</accession>
<protein>
    <submittedName>
        <fullName evidence="2">Uncharacterized protein</fullName>
    </submittedName>
</protein>
<comment type="caution">
    <text evidence="2">The sequence shown here is derived from an EMBL/GenBank/DDBJ whole genome shotgun (WGS) entry which is preliminary data.</text>
</comment>
<proteinExistence type="predicted"/>
<evidence type="ECO:0000313" key="3">
    <source>
        <dbReference type="Proteomes" id="UP000266861"/>
    </source>
</evidence>
<feature type="compositionally biased region" description="Low complexity" evidence="1">
    <location>
        <begin position="201"/>
        <end position="256"/>
    </location>
</feature>
<reference evidence="2 3" key="1">
    <citation type="submission" date="2018-08" db="EMBL/GenBank/DDBJ databases">
        <title>Genome and evolution of the arbuscular mycorrhizal fungus Diversispora epigaea (formerly Glomus versiforme) and its bacterial endosymbionts.</title>
        <authorList>
            <person name="Sun X."/>
            <person name="Fei Z."/>
            <person name="Harrison M."/>
        </authorList>
    </citation>
    <scope>NUCLEOTIDE SEQUENCE [LARGE SCALE GENOMIC DNA]</scope>
    <source>
        <strain evidence="2 3">IT104</strain>
    </source>
</reference>